<dbReference type="PROSITE" id="PS51318">
    <property type="entry name" value="TAT"/>
    <property type="match status" value="1"/>
</dbReference>
<dbReference type="RefSeq" id="WP_055472938.1">
    <property type="nucleotide sequence ID" value="NZ_JBIRWE010000018.1"/>
</dbReference>
<evidence type="ECO:0000313" key="3">
    <source>
        <dbReference type="Proteomes" id="UP001611548"/>
    </source>
</evidence>
<feature type="chain" id="PRO_5047149434" evidence="1">
    <location>
        <begin position="36"/>
        <end position="390"/>
    </location>
</feature>
<proteinExistence type="predicted"/>
<accession>A0ABW7V0D4</accession>
<feature type="signal peptide" evidence="1">
    <location>
        <begin position="1"/>
        <end position="35"/>
    </location>
</feature>
<protein>
    <submittedName>
        <fullName evidence="2">Uncharacterized protein</fullName>
    </submittedName>
</protein>
<name>A0ABW7V0D4_9ACTN</name>
<comment type="caution">
    <text evidence="2">The sequence shown here is derived from an EMBL/GenBank/DDBJ whole genome shotgun (WGS) entry which is preliminary data.</text>
</comment>
<gene>
    <name evidence="2" type="ORF">ACH429_25325</name>
</gene>
<evidence type="ECO:0000256" key="1">
    <source>
        <dbReference type="SAM" id="SignalP"/>
    </source>
</evidence>
<keyword evidence="1" id="KW-0732">Signal</keyword>
<evidence type="ECO:0000313" key="2">
    <source>
        <dbReference type="EMBL" id="MFI1967401.1"/>
    </source>
</evidence>
<dbReference type="InterPro" id="IPR006311">
    <property type="entry name" value="TAT_signal"/>
</dbReference>
<keyword evidence="3" id="KW-1185">Reference proteome</keyword>
<dbReference type="EMBL" id="JBIRWE010000018">
    <property type="protein sequence ID" value="MFI1967401.1"/>
    <property type="molecule type" value="Genomic_DNA"/>
</dbReference>
<reference evidence="2 3" key="1">
    <citation type="submission" date="2024-10" db="EMBL/GenBank/DDBJ databases">
        <title>The Natural Products Discovery Center: Release of the First 8490 Sequenced Strains for Exploring Actinobacteria Biosynthetic Diversity.</title>
        <authorList>
            <person name="Kalkreuter E."/>
            <person name="Kautsar S.A."/>
            <person name="Yang D."/>
            <person name="Bader C.D."/>
            <person name="Teijaro C.N."/>
            <person name="Fluegel L."/>
            <person name="Davis C.M."/>
            <person name="Simpson J.R."/>
            <person name="Lauterbach L."/>
            <person name="Steele A.D."/>
            <person name="Gui C."/>
            <person name="Meng S."/>
            <person name="Li G."/>
            <person name="Viehrig K."/>
            <person name="Ye F."/>
            <person name="Su P."/>
            <person name="Kiefer A.F."/>
            <person name="Nichols A."/>
            <person name="Cepeda A.J."/>
            <person name="Yan W."/>
            <person name="Fan B."/>
            <person name="Jiang Y."/>
            <person name="Adhikari A."/>
            <person name="Zheng C.-J."/>
            <person name="Schuster L."/>
            <person name="Cowan T.M."/>
            <person name="Smanski M.J."/>
            <person name="Chevrette M.G."/>
            <person name="De Carvalho L.P.S."/>
            <person name="Shen B."/>
        </authorList>
    </citation>
    <scope>NUCLEOTIDE SEQUENCE [LARGE SCALE GENOMIC DNA]</scope>
    <source>
        <strain evidence="2 3">NPDC020327</strain>
    </source>
</reference>
<organism evidence="2 3">
    <name type="scientific">Streptomyces pathocidini</name>
    <dbReference type="NCBI Taxonomy" id="1650571"/>
    <lineage>
        <taxon>Bacteria</taxon>
        <taxon>Bacillati</taxon>
        <taxon>Actinomycetota</taxon>
        <taxon>Actinomycetes</taxon>
        <taxon>Kitasatosporales</taxon>
        <taxon>Streptomycetaceae</taxon>
        <taxon>Streptomyces</taxon>
    </lineage>
</organism>
<sequence>MSGTIPGTLSRRTLLGGVSAAGLSLALSSGGSAAAAEVAYAAFRVVRACPGEPGRPEITLPEGYTLVPGEKYAVAGRAEFYAFVQGPRNTAGIEVAVRWPGVPVAAVVHQDTRPALRRDPSDRHTVRFTLPVAGVSPDANQPTLQVWSQPDISPGMNWRIEHNDPDRAAGPWATVEWPEVEVKSVVHQLVAAHTVFRDSGMVETAAAKGHRFVLMGFETNNTLHTDNPPHWHISYNSGRDFNAPTHNPHYWLDTEGRTFYNGMDVTGLGRFKHYAGDPAPIYDFLGDANGGRGNLVVTTTIRADGGLDIAPPTGPAYAIAAGRDGTLRDEVTVERAGRPWLRIATTDHVRLGLLTIRTHDLQSPSRPRTQQLRYDRLTGVQKTPYVSPIA</sequence>
<dbReference type="Proteomes" id="UP001611548">
    <property type="component" value="Unassembled WGS sequence"/>
</dbReference>